<gene>
    <name evidence="2" type="ORF">PLBR_LOCUS5706</name>
</gene>
<organism evidence="2 3">
    <name type="scientific">Plasmodiophora brassicae</name>
    <name type="common">Clubroot disease agent</name>
    <dbReference type="NCBI Taxonomy" id="37360"/>
    <lineage>
        <taxon>Eukaryota</taxon>
        <taxon>Sar</taxon>
        <taxon>Rhizaria</taxon>
        <taxon>Endomyxa</taxon>
        <taxon>Phytomyxea</taxon>
        <taxon>Plasmodiophorida</taxon>
        <taxon>Plasmodiophoridae</taxon>
        <taxon>Plasmodiophora</taxon>
    </lineage>
</organism>
<geneLocation type="mitochondrion" evidence="2"/>
<feature type="signal peptide" evidence="1">
    <location>
        <begin position="1"/>
        <end position="22"/>
    </location>
</feature>
<name>A0A3P3YE88_PLABS</name>
<evidence type="ECO:0000313" key="3">
    <source>
        <dbReference type="Proteomes" id="UP000290189"/>
    </source>
</evidence>
<accession>A0A3P3YE88</accession>
<protein>
    <submittedName>
        <fullName evidence="2">Uncharacterized protein</fullName>
    </submittedName>
</protein>
<evidence type="ECO:0000313" key="2">
    <source>
        <dbReference type="EMBL" id="SPQ98491.1"/>
    </source>
</evidence>
<dbReference type="AlphaFoldDB" id="A0A3P3YE88"/>
<feature type="chain" id="PRO_5018019366" evidence="1">
    <location>
        <begin position="23"/>
        <end position="268"/>
    </location>
</feature>
<dbReference type="EMBL" id="OVEO01000009">
    <property type="protein sequence ID" value="SPQ98491.1"/>
    <property type="molecule type" value="Genomic_DNA"/>
</dbReference>
<evidence type="ECO:0000256" key="1">
    <source>
        <dbReference type="SAM" id="SignalP"/>
    </source>
</evidence>
<keyword evidence="1" id="KW-0732">Signal</keyword>
<dbReference type="Proteomes" id="UP000290189">
    <property type="component" value="Unassembled WGS sequence"/>
</dbReference>
<reference evidence="2 3" key="1">
    <citation type="submission" date="2018-03" db="EMBL/GenBank/DDBJ databases">
        <authorList>
            <person name="Fogelqvist J."/>
        </authorList>
    </citation>
    <scope>NUCLEOTIDE SEQUENCE [LARGE SCALE GENOMIC DNA]</scope>
</reference>
<sequence>MTWKAAAAVCLLLPAIVLSANANRWSGSNVERKIIAECARTLRKCSGAIVDGMKKTMVVKGRYLRKAHLLGQPALGLGEQVKQLLLDMNRTASSLQACQRDLTSLQSRLDGADKGSQAFVSRRGNQMLGAGLLVAAAASVIGYGVGYCTAPMTGKSAFVSGQPRRRSGIVSTVSTAIAGGGALKAFQSVTALKASRSSPAFRRHLCLGWRLCHPDHRYGCLAPPFQAPFEEFAVDLSDQCLFNFISNNPMNGASACCLDSLSQSMRRS</sequence>
<keyword evidence="2" id="KW-0496">Mitochondrion</keyword>
<proteinExistence type="predicted"/>